<evidence type="ECO:0000259" key="19">
    <source>
        <dbReference type="PROSITE" id="PS50125"/>
    </source>
</evidence>
<evidence type="ECO:0000256" key="3">
    <source>
        <dbReference type="ARBA" id="ARBA00012202"/>
    </source>
</evidence>
<dbReference type="PROSITE" id="PS50125">
    <property type="entry name" value="GUANYLATE_CYCLASE_2"/>
    <property type="match status" value="1"/>
</dbReference>
<keyword evidence="8" id="KW-0342">GTP-binding</keyword>
<comment type="catalytic activity">
    <reaction evidence="1 15">
        <text>GTP = 3',5'-cyclic GMP + diphosphate</text>
        <dbReference type="Rhea" id="RHEA:13665"/>
        <dbReference type="ChEBI" id="CHEBI:33019"/>
        <dbReference type="ChEBI" id="CHEBI:37565"/>
        <dbReference type="ChEBI" id="CHEBI:57746"/>
        <dbReference type="EC" id="4.6.1.2"/>
    </reaction>
</comment>
<dbReference type="CDD" id="cd06352">
    <property type="entry name" value="PBP1_NPR_GC-like"/>
    <property type="match status" value="1"/>
</dbReference>
<dbReference type="GO" id="GO:0005524">
    <property type="term" value="F:ATP binding"/>
    <property type="evidence" value="ECO:0007669"/>
    <property type="project" value="InterPro"/>
</dbReference>
<dbReference type="GO" id="GO:0035556">
    <property type="term" value="P:intracellular signal transduction"/>
    <property type="evidence" value="ECO:0007669"/>
    <property type="project" value="InterPro"/>
</dbReference>
<keyword evidence="9 16" id="KW-0472">Membrane</keyword>
<dbReference type="EC" id="4.6.1.2" evidence="3 15"/>
<dbReference type="FunFam" id="3.30.70.1230:FF:000023">
    <property type="entry name" value="Guanylate cyclase"/>
    <property type="match status" value="1"/>
</dbReference>
<evidence type="ECO:0000256" key="6">
    <source>
        <dbReference type="ARBA" id="ARBA00022741"/>
    </source>
</evidence>
<name>A0A7I8XD64_BURXY</name>
<dbReference type="Pfam" id="PF01094">
    <property type="entry name" value="ANF_receptor"/>
    <property type="match status" value="1"/>
</dbReference>
<keyword evidence="11" id="KW-0325">Glycoprotein</keyword>
<dbReference type="GO" id="GO:0004672">
    <property type="term" value="F:protein kinase activity"/>
    <property type="evidence" value="ECO:0007669"/>
    <property type="project" value="InterPro"/>
</dbReference>
<evidence type="ECO:0000256" key="10">
    <source>
        <dbReference type="ARBA" id="ARBA00023170"/>
    </source>
</evidence>
<dbReference type="GO" id="GO:0005886">
    <property type="term" value="C:plasma membrane"/>
    <property type="evidence" value="ECO:0007669"/>
    <property type="project" value="TreeGrafter"/>
</dbReference>
<dbReference type="GO" id="GO:0007168">
    <property type="term" value="P:receptor guanylyl cyclase signaling pathway"/>
    <property type="evidence" value="ECO:0007669"/>
    <property type="project" value="TreeGrafter"/>
</dbReference>
<sequence length="1241" mass="137845">MHRRWDGANIFVLYVACLKCVLAQFTIPPITPMTFPTLPTLPTLAPMTFPTLPQLGGLQPITAPPNLPTIATAAPVADPVANMASSTSSTLSPAIGTPITLLPGSDTTVSPLFTLPTIPALLPVTTTIVPLAATTYTPLMGIDGKYQIKVGLLFPNNTLYVRQKEGFGQSAPALSVALDRIQSEGLLANVNISFVWYMDDCSSTKAAGFVARLINVDKVSAILGPPCSVSALAAASVASYQNLPLVLWGAGVSSQFLNVESFPSLMSVVTNTFPIGFAINALLGYFKWTEFALLYSTYEYLSFCNELQMDIEKAIQVSGSGAYISYRHYMKPNSQNYRTYLRKSKQLARIFVVCTEFANDQRDFMLAAYDEGMATDEYVYIFTALANYGIQTNGERQTKNTDVWRNTTANDGRDDDAYQIAKRSFTLDIAISNEQVVQEFLTKANDRIGKEPFYCDAQCMGWPHGISSYAGFLHDALYVYANALNKTITQRRISQVSNGTLMTENSQIHFDGISGKVIMSKNGTRIPSITAYGLDTSRTAQALLEINITGNNEVSIVPLVDESVMWAQRSDHQMPLSRPLCGFSGNECPMSIGAYIGIGAALVALVLLVSGGVALYFLRERLREQNQSKLEWDIPYLSLKKVEEDTPEAIKSMRSIASVQSNGSKTNVSENFNETETHCFFMYRRNVVFANKHPVRMRLNKQDVQRIKTLRQFDHDNANRFLGICMDGPMMYSLWKYCQRGSLQDVLSKESYVHDQFVMFALMRDICNGLLAIHSSDIGVHGALNSMCCLISDRWQVKIGNFGLGPIRDQQPIKRKEYLWMAPELIRVDDRHGNQPGDVYSFAIICSELLNREIAWDATESEDDIDEIIYRLKRGGSTPFRPNIHPPDEVDSNIVLLIKDCWAENPDSRPTMENVRVMLKQLLKNNKQNLMDYVFSMLENYAGSLEQEVEQRTRELTEEKKKSDILLYRLMPQQVADKLKLGEVVAPESFDMVTVFFSDVVSFTTLASRCTPLQVVNLLNDLYTNFDGIIDSCDVYKVETIGDGYLCVSGLPRRNGDLHCKEIANMSMAFLKSLSTFRIAHLPNERINIRIGFHTGPVVAGVVGLTMPRYCLFGDTVNTASRMESNSKPGRIHISASANHYLSEIIGGYATESRGEVMIKGKGLMETFWLLGKTNPQGVIVDAVPDPPDPEQLKAVADVPLISPHMIANPAIDLTKKNSEVDVGDITPETARANDVFSERL</sequence>
<dbReference type="GO" id="GO:0005525">
    <property type="term" value="F:GTP binding"/>
    <property type="evidence" value="ECO:0007669"/>
    <property type="project" value="UniProtKB-KW"/>
</dbReference>
<dbReference type="AlphaFoldDB" id="A0A7I8XD64"/>
<dbReference type="OrthoDB" id="1890790at2759"/>
<keyword evidence="5 17" id="KW-0732">Signal</keyword>
<dbReference type="InterPro" id="IPR018297">
    <property type="entry name" value="A/G_cyclase_CS"/>
</dbReference>
<dbReference type="PROSITE" id="PS00452">
    <property type="entry name" value="GUANYLATE_CYCLASE_1"/>
    <property type="match status" value="1"/>
</dbReference>
<dbReference type="Gene3D" id="1.10.510.10">
    <property type="entry name" value="Transferase(Phosphotransferase) domain 1"/>
    <property type="match status" value="1"/>
</dbReference>
<dbReference type="EMBL" id="CAJFCV020000004">
    <property type="protein sequence ID" value="CAG9114106.1"/>
    <property type="molecule type" value="Genomic_DNA"/>
</dbReference>
<accession>A0A7I8XD64</accession>
<dbReference type="SUPFAM" id="SSF56112">
    <property type="entry name" value="Protein kinase-like (PK-like)"/>
    <property type="match status" value="1"/>
</dbReference>
<evidence type="ECO:0000256" key="15">
    <source>
        <dbReference type="RuleBase" id="RU003431"/>
    </source>
</evidence>
<dbReference type="PRINTS" id="PR00255">
    <property type="entry name" value="NATPEPTIDER"/>
</dbReference>
<keyword evidence="21" id="KW-1185">Reference proteome</keyword>
<dbReference type="GO" id="GO:0007635">
    <property type="term" value="P:chemosensory behavior"/>
    <property type="evidence" value="ECO:0007669"/>
    <property type="project" value="UniProtKB-ARBA"/>
</dbReference>
<dbReference type="InterPro" id="IPR050401">
    <property type="entry name" value="Cyclic_nucleotide_synthase"/>
</dbReference>
<feature type="domain" description="Protein kinase" evidence="18">
    <location>
        <begin position="602"/>
        <end position="923"/>
    </location>
</feature>
<dbReference type="SUPFAM" id="SSF53822">
    <property type="entry name" value="Periplasmic binding protein-like I"/>
    <property type="match status" value="1"/>
</dbReference>
<comment type="subcellular location">
    <subcellularLocation>
        <location evidence="2">Membrane</location>
        <topology evidence="2">Single-pass type I membrane protein</topology>
    </subcellularLocation>
</comment>
<comment type="similarity">
    <text evidence="14">Belongs to the adenylyl cyclase class-4/guanylyl cyclase family.</text>
</comment>
<dbReference type="SMR" id="A0A7I8XD64"/>
<dbReference type="Proteomes" id="UP000582659">
    <property type="component" value="Unassembled WGS sequence"/>
</dbReference>
<evidence type="ECO:0000256" key="1">
    <source>
        <dbReference type="ARBA" id="ARBA00001436"/>
    </source>
</evidence>
<dbReference type="PANTHER" id="PTHR11920:SF501">
    <property type="entry name" value="GUANYLATE CYCLASE 32E"/>
    <property type="match status" value="1"/>
</dbReference>
<keyword evidence="13 15" id="KW-0141">cGMP biosynthesis</keyword>
<evidence type="ECO:0000256" key="2">
    <source>
        <dbReference type="ARBA" id="ARBA00004479"/>
    </source>
</evidence>
<dbReference type="EMBL" id="CAJFDI010000004">
    <property type="protein sequence ID" value="CAD5225100.1"/>
    <property type="molecule type" value="Genomic_DNA"/>
</dbReference>
<dbReference type="GO" id="GO:0001653">
    <property type="term" value="F:peptide receptor activity"/>
    <property type="evidence" value="ECO:0007669"/>
    <property type="project" value="TreeGrafter"/>
</dbReference>
<dbReference type="InterPro" id="IPR011009">
    <property type="entry name" value="Kinase-like_dom_sf"/>
</dbReference>
<evidence type="ECO:0000256" key="12">
    <source>
        <dbReference type="ARBA" id="ARBA00023239"/>
    </source>
</evidence>
<evidence type="ECO:0000256" key="13">
    <source>
        <dbReference type="ARBA" id="ARBA00023293"/>
    </source>
</evidence>
<evidence type="ECO:0000256" key="7">
    <source>
        <dbReference type="ARBA" id="ARBA00022989"/>
    </source>
</evidence>
<dbReference type="PROSITE" id="PS50011">
    <property type="entry name" value="PROTEIN_KINASE_DOM"/>
    <property type="match status" value="1"/>
</dbReference>
<evidence type="ECO:0000256" key="4">
    <source>
        <dbReference type="ARBA" id="ARBA00022692"/>
    </source>
</evidence>
<dbReference type="GO" id="GO:0004016">
    <property type="term" value="F:adenylate cyclase activity"/>
    <property type="evidence" value="ECO:0007669"/>
    <property type="project" value="TreeGrafter"/>
</dbReference>
<dbReference type="InterPro" id="IPR001828">
    <property type="entry name" value="ANF_lig-bd_rcpt"/>
</dbReference>
<evidence type="ECO:0000256" key="17">
    <source>
        <dbReference type="SAM" id="SignalP"/>
    </source>
</evidence>
<dbReference type="Pfam" id="PF07714">
    <property type="entry name" value="PK_Tyr_Ser-Thr"/>
    <property type="match status" value="1"/>
</dbReference>
<dbReference type="SMART" id="SM00044">
    <property type="entry name" value="CYCc"/>
    <property type="match status" value="1"/>
</dbReference>
<proteinExistence type="inferred from homology"/>
<dbReference type="PANTHER" id="PTHR11920">
    <property type="entry name" value="GUANYLYL CYCLASE"/>
    <property type="match status" value="1"/>
</dbReference>
<dbReference type="InterPro" id="IPR001054">
    <property type="entry name" value="A/G_cyclase"/>
</dbReference>
<comment type="caution">
    <text evidence="20">The sequence shown here is derived from an EMBL/GenBank/DDBJ whole genome shotgun (WGS) entry which is preliminary data.</text>
</comment>
<dbReference type="InterPro" id="IPR001170">
    <property type="entry name" value="ANPR/GUC"/>
</dbReference>
<gene>
    <name evidence="20" type="ORF">BXYJ_LOCUS8375</name>
</gene>
<dbReference type="SUPFAM" id="SSF55073">
    <property type="entry name" value="Nucleotide cyclase"/>
    <property type="match status" value="1"/>
</dbReference>
<reference evidence="20" key="1">
    <citation type="submission" date="2020-09" db="EMBL/GenBank/DDBJ databases">
        <authorList>
            <person name="Kikuchi T."/>
        </authorList>
    </citation>
    <scope>NUCLEOTIDE SEQUENCE</scope>
    <source>
        <strain evidence="20">Ka4C1</strain>
    </source>
</reference>
<feature type="transmembrane region" description="Helical" evidence="16">
    <location>
        <begin position="592"/>
        <end position="618"/>
    </location>
</feature>
<evidence type="ECO:0000256" key="16">
    <source>
        <dbReference type="SAM" id="Phobius"/>
    </source>
</evidence>
<evidence type="ECO:0000256" key="8">
    <source>
        <dbReference type="ARBA" id="ARBA00023134"/>
    </source>
</evidence>
<organism evidence="20 21">
    <name type="scientific">Bursaphelenchus xylophilus</name>
    <name type="common">Pinewood nematode worm</name>
    <name type="synonym">Aphelenchoides xylophilus</name>
    <dbReference type="NCBI Taxonomy" id="6326"/>
    <lineage>
        <taxon>Eukaryota</taxon>
        <taxon>Metazoa</taxon>
        <taxon>Ecdysozoa</taxon>
        <taxon>Nematoda</taxon>
        <taxon>Chromadorea</taxon>
        <taxon>Rhabditida</taxon>
        <taxon>Tylenchina</taxon>
        <taxon>Tylenchomorpha</taxon>
        <taxon>Aphelenchoidea</taxon>
        <taxon>Aphelenchoididae</taxon>
        <taxon>Bursaphelenchus</taxon>
    </lineage>
</organism>
<dbReference type="Gene3D" id="3.30.70.1230">
    <property type="entry name" value="Nucleotide cyclase"/>
    <property type="match status" value="1"/>
</dbReference>
<keyword evidence="7 16" id="KW-1133">Transmembrane helix</keyword>
<dbReference type="InterPro" id="IPR029787">
    <property type="entry name" value="Nucleotide_cyclase"/>
</dbReference>
<dbReference type="InterPro" id="IPR028082">
    <property type="entry name" value="Peripla_BP_I"/>
</dbReference>
<evidence type="ECO:0000256" key="9">
    <source>
        <dbReference type="ARBA" id="ARBA00023136"/>
    </source>
</evidence>
<dbReference type="Proteomes" id="UP000659654">
    <property type="component" value="Unassembled WGS sequence"/>
</dbReference>
<feature type="domain" description="Guanylate cyclase" evidence="19">
    <location>
        <begin position="994"/>
        <end position="1124"/>
    </location>
</feature>
<evidence type="ECO:0000256" key="5">
    <source>
        <dbReference type="ARBA" id="ARBA00022729"/>
    </source>
</evidence>
<evidence type="ECO:0000256" key="14">
    <source>
        <dbReference type="RuleBase" id="RU000405"/>
    </source>
</evidence>
<dbReference type="InterPro" id="IPR000719">
    <property type="entry name" value="Prot_kinase_dom"/>
</dbReference>
<dbReference type="Pfam" id="PF00211">
    <property type="entry name" value="Guanylate_cyc"/>
    <property type="match status" value="1"/>
</dbReference>
<evidence type="ECO:0000256" key="11">
    <source>
        <dbReference type="ARBA" id="ARBA00023180"/>
    </source>
</evidence>
<dbReference type="CDD" id="cd07302">
    <property type="entry name" value="CHD"/>
    <property type="match status" value="1"/>
</dbReference>
<evidence type="ECO:0000259" key="18">
    <source>
        <dbReference type="PROSITE" id="PS50011"/>
    </source>
</evidence>
<keyword evidence="6" id="KW-0547">Nucleotide-binding</keyword>
<feature type="signal peptide" evidence="17">
    <location>
        <begin position="1"/>
        <end position="23"/>
    </location>
</feature>
<dbReference type="Gene3D" id="3.40.50.2300">
    <property type="match status" value="3"/>
</dbReference>
<keyword evidence="12 14" id="KW-0456">Lyase</keyword>
<feature type="chain" id="PRO_5035314349" description="Guanylate cyclase" evidence="17">
    <location>
        <begin position="24"/>
        <end position="1241"/>
    </location>
</feature>
<keyword evidence="4 16" id="KW-0812">Transmembrane</keyword>
<evidence type="ECO:0000313" key="20">
    <source>
        <dbReference type="EMBL" id="CAD5225100.1"/>
    </source>
</evidence>
<dbReference type="GO" id="GO:0004383">
    <property type="term" value="F:guanylate cyclase activity"/>
    <property type="evidence" value="ECO:0007669"/>
    <property type="project" value="UniProtKB-EC"/>
</dbReference>
<dbReference type="GO" id="GO:0006935">
    <property type="term" value="P:chemotaxis"/>
    <property type="evidence" value="ECO:0007669"/>
    <property type="project" value="UniProtKB-ARBA"/>
</dbReference>
<dbReference type="InterPro" id="IPR001245">
    <property type="entry name" value="Ser-Thr/Tyr_kinase_cat_dom"/>
</dbReference>
<keyword evidence="10" id="KW-0675">Receptor</keyword>
<evidence type="ECO:0000313" key="21">
    <source>
        <dbReference type="Proteomes" id="UP000659654"/>
    </source>
</evidence>
<protein>
    <recommendedName>
        <fullName evidence="3 15">Guanylate cyclase</fullName>
        <ecNumber evidence="3 15">4.6.1.2</ecNumber>
    </recommendedName>
</protein>